<feature type="transmembrane region" description="Helical" evidence="7">
    <location>
        <begin position="113"/>
        <end position="135"/>
    </location>
</feature>
<dbReference type="Gene3D" id="1.20.1250.20">
    <property type="entry name" value="MFS general substrate transporter like domains"/>
    <property type="match status" value="1"/>
</dbReference>
<feature type="transmembrane region" description="Helical" evidence="7">
    <location>
        <begin position="54"/>
        <end position="77"/>
    </location>
</feature>
<dbReference type="RefSeq" id="WP_092948968.1">
    <property type="nucleotide sequence ID" value="NZ_FOMQ01000001.1"/>
</dbReference>
<name>A0A1I1RM46_9BURK</name>
<evidence type="ECO:0000256" key="2">
    <source>
        <dbReference type="ARBA" id="ARBA00022448"/>
    </source>
</evidence>
<feature type="transmembrane region" description="Helical" evidence="7">
    <location>
        <begin position="323"/>
        <end position="343"/>
    </location>
</feature>
<dbReference type="PANTHER" id="PTHR23517">
    <property type="entry name" value="RESISTANCE PROTEIN MDTM, PUTATIVE-RELATED-RELATED"/>
    <property type="match status" value="1"/>
</dbReference>
<accession>A0A1I1RM46</accession>
<dbReference type="InterPro" id="IPR020846">
    <property type="entry name" value="MFS_dom"/>
</dbReference>
<dbReference type="OrthoDB" id="8792530at2"/>
<evidence type="ECO:0000256" key="7">
    <source>
        <dbReference type="SAM" id="Phobius"/>
    </source>
</evidence>
<keyword evidence="6 7" id="KW-0472">Membrane</keyword>
<reference evidence="10" key="1">
    <citation type="submission" date="2016-10" db="EMBL/GenBank/DDBJ databases">
        <authorList>
            <person name="Varghese N."/>
            <person name="Submissions S."/>
        </authorList>
    </citation>
    <scope>NUCLEOTIDE SEQUENCE [LARGE SCALE GENOMIC DNA]</scope>
    <source>
        <strain evidence="10">DSM 7481</strain>
    </source>
</reference>
<proteinExistence type="predicted"/>
<dbReference type="GO" id="GO:0005886">
    <property type="term" value="C:plasma membrane"/>
    <property type="evidence" value="ECO:0007669"/>
    <property type="project" value="UniProtKB-SubCell"/>
</dbReference>
<sequence>MPCAHPPAAETPVPPEPSAPWAMLLALVSGFALSQAFRTVTAIIATGLQAEFGLGAQALGTFAGTFAFAFGTMQLFMGVGIDLFGVRRTVLAVFPLAVAGALLSALAPGYGAVLIGQVLIGVGCAPAFLVCTVFIARHFPARRFAFVSGVALGVGGLGMLFTGTPLAWLVERSSWRVGFGVLAGLAAGAWLLIAWRVHEPTVRADSGAPPRESVGAAMRGFGALFLLPHTLGILLLGLVTYAAFLALRGLWLGPLLIGRHGFSLVDSGNVALLVSLVSLFGPAVFGRLDPGPARRRRWILAGTLLIAAIFLAMGVLHSASADVAGAVAVGLFSGALVLQYADVRSAYPPAMTGRAMAVFTMAMFLGVALVQWATGWAAALATARGADPYATVLLTIAGLLLAGALAYRLLPAPPGSAAPPGAR</sequence>
<keyword evidence="5 7" id="KW-1133">Transmembrane helix</keyword>
<evidence type="ECO:0000256" key="3">
    <source>
        <dbReference type="ARBA" id="ARBA00022475"/>
    </source>
</evidence>
<dbReference type="PROSITE" id="PS50850">
    <property type="entry name" value="MFS"/>
    <property type="match status" value="1"/>
</dbReference>
<dbReference type="InterPro" id="IPR036259">
    <property type="entry name" value="MFS_trans_sf"/>
</dbReference>
<evidence type="ECO:0000313" key="9">
    <source>
        <dbReference type="EMBL" id="SFD35222.1"/>
    </source>
</evidence>
<feature type="transmembrane region" description="Helical" evidence="7">
    <location>
        <begin position="389"/>
        <end position="410"/>
    </location>
</feature>
<comment type="subcellular location">
    <subcellularLocation>
        <location evidence="1">Cell membrane</location>
        <topology evidence="1">Multi-pass membrane protein</topology>
    </subcellularLocation>
</comment>
<dbReference type="STRING" id="32040.SAMN04489710_101226"/>
<evidence type="ECO:0000256" key="5">
    <source>
        <dbReference type="ARBA" id="ARBA00022989"/>
    </source>
</evidence>
<keyword evidence="3" id="KW-1003">Cell membrane</keyword>
<feature type="domain" description="Major facilitator superfamily (MFS) profile" evidence="8">
    <location>
        <begin position="22"/>
        <end position="415"/>
    </location>
</feature>
<evidence type="ECO:0000256" key="1">
    <source>
        <dbReference type="ARBA" id="ARBA00004651"/>
    </source>
</evidence>
<dbReference type="Proteomes" id="UP000199517">
    <property type="component" value="Unassembled WGS sequence"/>
</dbReference>
<keyword evidence="10" id="KW-1185">Reference proteome</keyword>
<dbReference type="GO" id="GO:0022857">
    <property type="term" value="F:transmembrane transporter activity"/>
    <property type="evidence" value="ECO:0007669"/>
    <property type="project" value="InterPro"/>
</dbReference>
<feature type="transmembrane region" description="Helical" evidence="7">
    <location>
        <begin position="355"/>
        <end position="377"/>
    </location>
</feature>
<dbReference type="InterPro" id="IPR011701">
    <property type="entry name" value="MFS"/>
</dbReference>
<protein>
    <submittedName>
        <fullName evidence="9">Predicted arabinose efflux permease, MFS family</fullName>
    </submittedName>
</protein>
<dbReference type="AlphaFoldDB" id="A0A1I1RM46"/>
<evidence type="ECO:0000256" key="4">
    <source>
        <dbReference type="ARBA" id="ARBA00022692"/>
    </source>
</evidence>
<dbReference type="InterPro" id="IPR050171">
    <property type="entry name" value="MFS_Transporters"/>
</dbReference>
<gene>
    <name evidence="9" type="ORF">SAMN04489710_101226</name>
</gene>
<evidence type="ECO:0000259" key="8">
    <source>
        <dbReference type="PROSITE" id="PS50850"/>
    </source>
</evidence>
<evidence type="ECO:0000256" key="6">
    <source>
        <dbReference type="ARBA" id="ARBA00023136"/>
    </source>
</evidence>
<evidence type="ECO:0000313" key="10">
    <source>
        <dbReference type="Proteomes" id="UP000199517"/>
    </source>
</evidence>
<feature type="transmembrane region" description="Helical" evidence="7">
    <location>
        <begin position="298"/>
        <end position="317"/>
    </location>
</feature>
<keyword evidence="2" id="KW-0813">Transport</keyword>
<feature type="transmembrane region" description="Helical" evidence="7">
    <location>
        <begin position="144"/>
        <end position="169"/>
    </location>
</feature>
<feature type="transmembrane region" description="Helical" evidence="7">
    <location>
        <begin position="175"/>
        <end position="195"/>
    </location>
</feature>
<dbReference type="EMBL" id="FOMQ01000001">
    <property type="protein sequence ID" value="SFD35222.1"/>
    <property type="molecule type" value="Genomic_DNA"/>
</dbReference>
<organism evidence="9 10">
    <name type="scientific">Paracidovorax konjaci</name>
    <dbReference type="NCBI Taxonomy" id="32040"/>
    <lineage>
        <taxon>Bacteria</taxon>
        <taxon>Pseudomonadati</taxon>
        <taxon>Pseudomonadota</taxon>
        <taxon>Betaproteobacteria</taxon>
        <taxon>Burkholderiales</taxon>
        <taxon>Comamonadaceae</taxon>
        <taxon>Paracidovorax</taxon>
    </lineage>
</organism>
<keyword evidence="4 7" id="KW-0812">Transmembrane</keyword>
<feature type="transmembrane region" description="Helical" evidence="7">
    <location>
        <begin position="89"/>
        <end position="107"/>
    </location>
</feature>
<feature type="transmembrane region" description="Helical" evidence="7">
    <location>
        <begin position="267"/>
        <end position="286"/>
    </location>
</feature>
<dbReference type="SUPFAM" id="SSF103473">
    <property type="entry name" value="MFS general substrate transporter"/>
    <property type="match status" value="1"/>
</dbReference>
<feature type="transmembrane region" description="Helical" evidence="7">
    <location>
        <begin position="221"/>
        <end position="247"/>
    </location>
</feature>
<dbReference type="Pfam" id="PF07690">
    <property type="entry name" value="MFS_1"/>
    <property type="match status" value="1"/>
</dbReference>